<proteinExistence type="predicted"/>
<keyword evidence="3" id="KW-1185">Reference proteome</keyword>
<sequence>MHPLTKDLVGNSVHRARPLLTKWPTHFPTLLDAEKYAGEALAAREFRYANFEPSTPRHVKCQVFDRTHHIVALEAYKAGVFKLDKPPTSNILAESVAEGVKLATDTIKWYPNSFAHINAARNYVRDICKGVGLHYTIVDGVHPAQVALYVHYHTAIQAWEAGKFTLEESPQLPKKRPRSDSSGPQRRAQPPSPLLNTPRGPLYHQNRQLSSPVTTETSSPVSTGASSCIPPSRNSSRLSQTSPFPVQKPSGAASPPASRTFLQQLDDEAEEIAGRRELPFPKQQLVSPDDDDDEAYPSSDFDDHQFYGNLIDLDSSPDAKPAMQDDTIRLHDWLVVEQVTGIFFLLANRDSNIKVQMAKRLPPSWYSDVL</sequence>
<evidence type="ECO:0000313" key="2">
    <source>
        <dbReference type="EMBL" id="PVI00472.1"/>
    </source>
</evidence>
<accession>A0A2V1DRI3</accession>
<reference evidence="2 3" key="1">
    <citation type="journal article" date="2018" name="Sci. Rep.">
        <title>Comparative genomics provides insights into the lifestyle and reveals functional heterogeneity of dark septate endophytic fungi.</title>
        <authorList>
            <person name="Knapp D.G."/>
            <person name="Nemeth J.B."/>
            <person name="Barry K."/>
            <person name="Hainaut M."/>
            <person name="Henrissat B."/>
            <person name="Johnson J."/>
            <person name="Kuo A."/>
            <person name="Lim J.H.P."/>
            <person name="Lipzen A."/>
            <person name="Nolan M."/>
            <person name="Ohm R.A."/>
            <person name="Tamas L."/>
            <person name="Grigoriev I.V."/>
            <person name="Spatafora J.W."/>
            <person name="Nagy L.G."/>
            <person name="Kovacs G.M."/>
        </authorList>
    </citation>
    <scope>NUCLEOTIDE SEQUENCE [LARGE SCALE GENOMIC DNA]</scope>
    <source>
        <strain evidence="2 3">DSE2036</strain>
    </source>
</reference>
<evidence type="ECO:0000313" key="3">
    <source>
        <dbReference type="Proteomes" id="UP000244855"/>
    </source>
</evidence>
<feature type="compositionally biased region" description="Polar residues" evidence="1">
    <location>
        <begin position="232"/>
        <end position="244"/>
    </location>
</feature>
<organism evidence="2 3">
    <name type="scientific">Periconia macrospinosa</name>
    <dbReference type="NCBI Taxonomy" id="97972"/>
    <lineage>
        <taxon>Eukaryota</taxon>
        <taxon>Fungi</taxon>
        <taxon>Dikarya</taxon>
        <taxon>Ascomycota</taxon>
        <taxon>Pezizomycotina</taxon>
        <taxon>Dothideomycetes</taxon>
        <taxon>Pleosporomycetidae</taxon>
        <taxon>Pleosporales</taxon>
        <taxon>Massarineae</taxon>
        <taxon>Periconiaceae</taxon>
        <taxon>Periconia</taxon>
    </lineage>
</organism>
<dbReference type="OrthoDB" id="3797937at2759"/>
<feature type="region of interest" description="Disordered" evidence="1">
    <location>
        <begin position="273"/>
        <end position="301"/>
    </location>
</feature>
<feature type="region of interest" description="Disordered" evidence="1">
    <location>
        <begin position="167"/>
        <end position="258"/>
    </location>
</feature>
<evidence type="ECO:0000256" key="1">
    <source>
        <dbReference type="SAM" id="MobiDB-lite"/>
    </source>
</evidence>
<dbReference type="Proteomes" id="UP000244855">
    <property type="component" value="Unassembled WGS sequence"/>
</dbReference>
<gene>
    <name evidence="2" type="ORF">DM02DRAFT_708396</name>
</gene>
<dbReference type="AlphaFoldDB" id="A0A2V1DRI3"/>
<name>A0A2V1DRI3_9PLEO</name>
<feature type="compositionally biased region" description="Low complexity" evidence="1">
    <location>
        <begin position="210"/>
        <end position="223"/>
    </location>
</feature>
<dbReference type="EMBL" id="KZ805373">
    <property type="protein sequence ID" value="PVI00472.1"/>
    <property type="molecule type" value="Genomic_DNA"/>
</dbReference>
<protein>
    <submittedName>
        <fullName evidence="2">Uncharacterized protein</fullName>
    </submittedName>
</protein>